<sequence length="237" mass="26891">MGTIGKLPMKLNRMFPKDLTVFQLEMETLAQWVQDNGMSVSLGNHTFPVVILSSGNYGTCLKLLNYPGLVLKTCRDRNDGYPAYIRAVTRLKNPRKWMPNILAHGGHEASGMFWCVMPEYDNPTGHQAWGNDSGWFDAGGQDITDACGTGNLRQRVTLQEDWCSGGMKTVRRKEPKDRKQRRFFRQVRDFLYPMVQAGAGVYMHPNNALLDGEQWIITDPIAGWSTDDKEKYEHANS</sequence>
<evidence type="ECO:0000313" key="1">
    <source>
        <dbReference type="EMBL" id="UOL50855.1"/>
    </source>
</evidence>
<dbReference type="Proteomes" id="UP000831170">
    <property type="component" value="Segment"/>
</dbReference>
<accession>A0AAE9GPX0</accession>
<proteinExistence type="predicted"/>
<gene>
    <name evidence="1" type="ORF">SoKa_gp7</name>
</gene>
<protein>
    <submittedName>
        <fullName evidence="1">Uncharacterized protein</fullName>
    </submittedName>
</protein>
<dbReference type="EMBL" id="OM962999">
    <property type="protein sequence ID" value="UOL50855.1"/>
    <property type="molecule type" value="Genomic_DNA"/>
</dbReference>
<name>A0AAE9GPX0_9CAUD</name>
<organism evidence="1 2">
    <name type="scientific">Pseudomonas phage SoKa</name>
    <dbReference type="NCBI Taxonomy" id="2930393"/>
    <lineage>
        <taxon>Viruses</taxon>
        <taxon>Duplodnaviria</taxon>
        <taxon>Heunggongvirae</taxon>
        <taxon>Uroviricota</taxon>
        <taxon>Caudoviricetes</taxon>
        <taxon>Autographivirales</taxon>
        <taxon>Autonotataviridae</taxon>
        <taxon>Bifseptvirus</taxon>
        <taxon>Bifseptvirus SoKa</taxon>
    </lineage>
</organism>
<keyword evidence="2" id="KW-1185">Reference proteome</keyword>
<reference evidence="1 2" key="1">
    <citation type="submission" date="2022-03" db="EMBL/GenBank/DDBJ databases">
        <authorList>
            <person name="Oueslati M."/>
            <person name="Holtappels D."/>
            <person name="Wagemans J."/>
        </authorList>
    </citation>
    <scope>NUCLEOTIDE SEQUENCE [LARGE SCALE GENOMIC DNA]</scope>
</reference>
<evidence type="ECO:0000313" key="2">
    <source>
        <dbReference type="Proteomes" id="UP000831170"/>
    </source>
</evidence>